<feature type="non-terminal residue" evidence="1">
    <location>
        <position position="1"/>
    </location>
</feature>
<proteinExistence type="predicted"/>
<evidence type="ECO:0000313" key="1">
    <source>
        <dbReference type="EMBL" id="GAG27512.1"/>
    </source>
</evidence>
<name>X0WWE6_9ZZZZ</name>
<accession>X0WWE6</accession>
<dbReference type="EMBL" id="BARS01032350">
    <property type="protein sequence ID" value="GAG27512.1"/>
    <property type="molecule type" value="Genomic_DNA"/>
</dbReference>
<protein>
    <submittedName>
        <fullName evidence="1">Uncharacterized protein</fullName>
    </submittedName>
</protein>
<comment type="caution">
    <text evidence="1">The sequence shown here is derived from an EMBL/GenBank/DDBJ whole genome shotgun (WGS) entry which is preliminary data.</text>
</comment>
<gene>
    <name evidence="1" type="ORF">S01H1_50218</name>
</gene>
<dbReference type="AlphaFoldDB" id="X0WWE6"/>
<organism evidence="1">
    <name type="scientific">marine sediment metagenome</name>
    <dbReference type="NCBI Taxonomy" id="412755"/>
    <lineage>
        <taxon>unclassified sequences</taxon>
        <taxon>metagenomes</taxon>
        <taxon>ecological metagenomes</taxon>
    </lineage>
</organism>
<sequence length="172" mass="19026">GQKYVARCVRLHFFLDELDEGILRGHLSRPRSEVEADLNERYLGFLVVKPIPHTFVGRTCLRTYDPDGGRRFYPPTRKCDASLLGLALQVESLAYQEQDTVAAACATSALWSVLHATALLFQHKVYTPVEITRSATEKFPTFGRIFPNAGLTPAQIAAAIRGVGLEPEVLAV</sequence>
<reference evidence="1" key="1">
    <citation type="journal article" date="2014" name="Front. Microbiol.">
        <title>High frequency of phylogenetically diverse reductive dehalogenase-homologous genes in deep subseafloor sedimentary metagenomes.</title>
        <authorList>
            <person name="Kawai M."/>
            <person name="Futagami T."/>
            <person name="Toyoda A."/>
            <person name="Takaki Y."/>
            <person name="Nishi S."/>
            <person name="Hori S."/>
            <person name="Arai W."/>
            <person name="Tsubouchi T."/>
            <person name="Morono Y."/>
            <person name="Uchiyama I."/>
            <person name="Ito T."/>
            <person name="Fujiyama A."/>
            <person name="Inagaki F."/>
            <person name="Takami H."/>
        </authorList>
    </citation>
    <scope>NUCLEOTIDE SEQUENCE</scope>
    <source>
        <strain evidence="1">Expedition CK06-06</strain>
    </source>
</reference>